<dbReference type="InterPro" id="IPR001810">
    <property type="entry name" value="F-box_dom"/>
</dbReference>
<dbReference type="OrthoDB" id="3258311at2759"/>
<protein>
    <recommendedName>
        <fullName evidence="1">F-box domain-containing protein</fullName>
    </recommendedName>
</protein>
<accession>A0A550CFH5</accession>
<dbReference type="Pfam" id="PF12937">
    <property type="entry name" value="F-box-like"/>
    <property type="match status" value="1"/>
</dbReference>
<reference evidence="2 3" key="1">
    <citation type="journal article" date="2019" name="New Phytol.">
        <title>Comparative genomics reveals unique wood-decay strategies and fruiting body development in the Schizophyllaceae.</title>
        <authorList>
            <person name="Almasi E."/>
            <person name="Sahu N."/>
            <person name="Krizsan K."/>
            <person name="Balint B."/>
            <person name="Kovacs G.M."/>
            <person name="Kiss B."/>
            <person name="Cseklye J."/>
            <person name="Drula E."/>
            <person name="Henrissat B."/>
            <person name="Nagy I."/>
            <person name="Chovatia M."/>
            <person name="Adam C."/>
            <person name="LaButti K."/>
            <person name="Lipzen A."/>
            <person name="Riley R."/>
            <person name="Grigoriev I.V."/>
            <person name="Nagy L.G."/>
        </authorList>
    </citation>
    <scope>NUCLEOTIDE SEQUENCE [LARGE SCALE GENOMIC DNA]</scope>
    <source>
        <strain evidence="2 3">NL-1724</strain>
    </source>
</reference>
<dbReference type="EMBL" id="VDMD01000009">
    <property type="protein sequence ID" value="TRM63551.1"/>
    <property type="molecule type" value="Genomic_DNA"/>
</dbReference>
<evidence type="ECO:0000313" key="2">
    <source>
        <dbReference type="EMBL" id="TRM63551.1"/>
    </source>
</evidence>
<proteinExistence type="predicted"/>
<feature type="domain" description="F-box" evidence="1">
    <location>
        <begin position="112"/>
        <end position="157"/>
    </location>
</feature>
<evidence type="ECO:0000313" key="3">
    <source>
        <dbReference type="Proteomes" id="UP000320762"/>
    </source>
</evidence>
<dbReference type="PROSITE" id="PS50181">
    <property type="entry name" value="FBOX"/>
    <property type="match status" value="1"/>
</dbReference>
<keyword evidence="3" id="KW-1185">Reference proteome</keyword>
<evidence type="ECO:0000259" key="1">
    <source>
        <dbReference type="PROSITE" id="PS50181"/>
    </source>
</evidence>
<dbReference type="CDD" id="cd09917">
    <property type="entry name" value="F-box_SF"/>
    <property type="match status" value="1"/>
</dbReference>
<dbReference type="SUPFAM" id="SSF81383">
    <property type="entry name" value="F-box domain"/>
    <property type="match status" value="1"/>
</dbReference>
<name>A0A550CFH5_9AGAR</name>
<dbReference type="AlphaFoldDB" id="A0A550CFH5"/>
<sequence length="628" mass="71973">MVAERLYQGDLDLSGRHFPRCQLLNARLADLVSETTFLGNRFKLSTRTSVRWDMDLLAEVPYDETFFDFDPPSLWDDFAAKWRLGSAIDFGDLSAYLLEYHEYSKGKLRLQTLLLTDLPPEILDQIMSLSSVQELRSCSTTCKLLRELALVHVYKDVEYRLDSCDAVDYHLMKSFPDDDMYQDNVSAYVRGIAFSQRDSLLDRMRRVTLRNDILAQTQHLSFSEDWMAEMWHWHERLDCTFHDFVGPLIPPLCAHIRASPLTELTYRTRYLYGSAWKALTLSTSLRNLRLFTTIPMHVETWPLAHSVVNLTLVMLEPNQPDFLWDVIPSCPSALFVQVRGPHSRGTHIPDGVFAGNVAQPLQHIRRMDLRDIVAESLAVLAAALEASGDIPLTHLTVSTAKSHIKRDVALQLVRSLRHAARLQHLRVLGLQYARPDILALLAESAPGLCELVLEHQPSIFRKRRTTNYWPCPSFEYAPFLSGFVHLQHLSLNMGGLDLVYTPQVLPRLEDGYDGAEEEDNRDFDQWYDTYPRTEEDPRSIDFISDNAIWATARLFALYGMALETVSLGDSDIMMSPMAWAVDRDPEGKPILRDEFTAEERSRTRGLGSFSLNTKWVFDERETQRVLGL</sequence>
<gene>
    <name evidence="2" type="ORF">BD626DRAFT_494666</name>
</gene>
<organism evidence="2 3">
    <name type="scientific">Schizophyllum amplum</name>
    <dbReference type="NCBI Taxonomy" id="97359"/>
    <lineage>
        <taxon>Eukaryota</taxon>
        <taxon>Fungi</taxon>
        <taxon>Dikarya</taxon>
        <taxon>Basidiomycota</taxon>
        <taxon>Agaricomycotina</taxon>
        <taxon>Agaricomycetes</taxon>
        <taxon>Agaricomycetidae</taxon>
        <taxon>Agaricales</taxon>
        <taxon>Schizophyllaceae</taxon>
        <taxon>Schizophyllum</taxon>
    </lineage>
</organism>
<dbReference type="STRING" id="97359.A0A550CFH5"/>
<dbReference type="InterPro" id="IPR036047">
    <property type="entry name" value="F-box-like_dom_sf"/>
</dbReference>
<dbReference type="Proteomes" id="UP000320762">
    <property type="component" value="Unassembled WGS sequence"/>
</dbReference>
<comment type="caution">
    <text evidence="2">The sequence shown here is derived from an EMBL/GenBank/DDBJ whole genome shotgun (WGS) entry which is preliminary data.</text>
</comment>